<dbReference type="Proteomes" id="UP000261284">
    <property type="component" value="Unassembled WGS sequence"/>
</dbReference>
<evidence type="ECO:0000313" key="1">
    <source>
        <dbReference type="EMBL" id="RFM27720.1"/>
    </source>
</evidence>
<reference evidence="1 2" key="1">
    <citation type="submission" date="2018-08" db="EMBL/GenBank/DDBJ databases">
        <title>Chitinophagaceae sp. K23C18032701, a novel bacterium isolated from forest soil.</title>
        <authorList>
            <person name="Wang C."/>
        </authorList>
    </citation>
    <scope>NUCLEOTIDE SEQUENCE [LARGE SCALE GENOMIC DNA]</scope>
    <source>
        <strain evidence="1 2">K23C18032701</strain>
    </source>
</reference>
<proteinExistence type="predicted"/>
<dbReference type="AlphaFoldDB" id="A0A3E1NIG8"/>
<sequence>MNGKMAAWFTGADRNIFLCKKRAAPCLQLMTFFKRHQQENIFPAPLIYPIGEIAEVWHIIVQS</sequence>
<protein>
    <submittedName>
        <fullName evidence="1">Uncharacterized protein</fullName>
    </submittedName>
</protein>
<gene>
    <name evidence="1" type="ORF">DXN05_13520</name>
</gene>
<name>A0A3E1NIG8_9BACT</name>
<organism evidence="1 2">
    <name type="scientific">Deminuibacter soli</name>
    <dbReference type="NCBI Taxonomy" id="2291815"/>
    <lineage>
        <taxon>Bacteria</taxon>
        <taxon>Pseudomonadati</taxon>
        <taxon>Bacteroidota</taxon>
        <taxon>Chitinophagia</taxon>
        <taxon>Chitinophagales</taxon>
        <taxon>Chitinophagaceae</taxon>
        <taxon>Deminuibacter</taxon>
    </lineage>
</organism>
<dbReference type="EMBL" id="QTJU01000004">
    <property type="protein sequence ID" value="RFM27720.1"/>
    <property type="molecule type" value="Genomic_DNA"/>
</dbReference>
<keyword evidence="2" id="KW-1185">Reference proteome</keyword>
<evidence type="ECO:0000313" key="2">
    <source>
        <dbReference type="Proteomes" id="UP000261284"/>
    </source>
</evidence>
<accession>A0A3E1NIG8</accession>
<comment type="caution">
    <text evidence="1">The sequence shown here is derived from an EMBL/GenBank/DDBJ whole genome shotgun (WGS) entry which is preliminary data.</text>
</comment>